<dbReference type="PANTHER" id="PTHR33705">
    <property type="entry name" value="PHOSPHOCARRIER PROTEIN HPR"/>
    <property type="match status" value="1"/>
</dbReference>
<keyword evidence="3" id="KW-0963">Cytoplasm</keyword>
<organism evidence="6 7">
    <name type="scientific">Treponema primitia (strain ATCC BAA-887 / DSM 12427 / ZAS-2)</name>
    <dbReference type="NCBI Taxonomy" id="545694"/>
    <lineage>
        <taxon>Bacteria</taxon>
        <taxon>Pseudomonadati</taxon>
        <taxon>Spirochaetota</taxon>
        <taxon>Spirochaetia</taxon>
        <taxon>Spirochaetales</taxon>
        <taxon>Treponemataceae</taxon>
        <taxon>Treponema</taxon>
    </lineage>
</organism>
<keyword evidence="4" id="KW-0598">Phosphotransferase system</keyword>
<evidence type="ECO:0000313" key="6">
    <source>
        <dbReference type="EMBL" id="AEF84312.1"/>
    </source>
</evidence>
<dbReference type="InterPro" id="IPR035895">
    <property type="entry name" value="HPr-like_sf"/>
</dbReference>
<evidence type="ECO:0000256" key="3">
    <source>
        <dbReference type="ARBA" id="ARBA00022490"/>
    </source>
</evidence>
<dbReference type="AlphaFoldDB" id="F5YP52"/>
<gene>
    <name evidence="6" type="ordered locus">TREPR_2951</name>
</gene>
<sequence length="85" mass="9287">MKEFKYTIKDPVGIHARPAGLLVKELTAFSSNVSIHRGEDSCDGKKLLAMMKLRVKQGEEIILRVEGPDEDAATAAAKAFIESTL</sequence>
<evidence type="ECO:0000259" key="5">
    <source>
        <dbReference type="PROSITE" id="PS51350"/>
    </source>
</evidence>
<dbReference type="Proteomes" id="UP000009223">
    <property type="component" value="Chromosome"/>
</dbReference>
<dbReference type="PRINTS" id="PR00107">
    <property type="entry name" value="PHOSPHOCPHPR"/>
</dbReference>
<dbReference type="NCBIfam" id="TIGR01003">
    <property type="entry name" value="PTS_HPr_family"/>
    <property type="match status" value="1"/>
</dbReference>
<dbReference type="RefSeq" id="WP_015707303.1">
    <property type="nucleotide sequence ID" value="NC_015578.1"/>
</dbReference>
<evidence type="ECO:0000256" key="2">
    <source>
        <dbReference type="ARBA" id="ARBA00010736"/>
    </source>
</evidence>
<evidence type="ECO:0000313" key="7">
    <source>
        <dbReference type="Proteomes" id="UP000009223"/>
    </source>
</evidence>
<dbReference type="PANTHER" id="PTHR33705:SF2">
    <property type="entry name" value="PHOSPHOCARRIER PROTEIN NPR"/>
    <property type="match status" value="1"/>
</dbReference>
<dbReference type="Pfam" id="PF00381">
    <property type="entry name" value="PTS-HPr"/>
    <property type="match status" value="1"/>
</dbReference>
<reference evidence="7" key="1">
    <citation type="submission" date="2009-12" db="EMBL/GenBank/DDBJ databases">
        <title>Complete sequence of Treponema primitia strain ZAS-2.</title>
        <authorList>
            <person name="Tetu S.G."/>
            <person name="Matson E."/>
            <person name="Ren Q."/>
            <person name="Seshadri R."/>
            <person name="Elbourne L."/>
            <person name="Hassan K.A."/>
            <person name="Durkin A."/>
            <person name="Radune D."/>
            <person name="Mohamoud Y."/>
            <person name="Shay R."/>
            <person name="Jin S."/>
            <person name="Zhang X."/>
            <person name="Lucey K."/>
            <person name="Ballor N.R."/>
            <person name="Ottesen E."/>
            <person name="Rosenthal R."/>
            <person name="Allen A."/>
            <person name="Leadbetter J.R."/>
            <person name="Paulsen I.T."/>
        </authorList>
    </citation>
    <scope>NUCLEOTIDE SEQUENCE [LARGE SCALE GENOMIC DNA]</scope>
    <source>
        <strain evidence="7">ATCC BAA-887 / DSM 12427 / ZAS-2</strain>
    </source>
</reference>
<dbReference type="KEGG" id="tpi:TREPR_2951"/>
<dbReference type="HOGENOM" id="CLU_136230_2_0_12"/>
<comment type="similarity">
    <text evidence="2">Belongs to the HPr family.</text>
</comment>
<dbReference type="PROSITE" id="PS51350">
    <property type="entry name" value="PTS_HPR_DOM"/>
    <property type="match status" value="1"/>
</dbReference>
<accession>F5YP52</accession>
<dbReference type="GO" id="GO:0009401">
    <property type="term" value="P:phosphoenolpyruvate-dependent sugar phosphotransferase system"/>
    <property type="evidence" value="ECO:0007669"/>
    <property type="project" value="UniProtKB-KW"/>
</dbReference>
<keyword evidence="7" id="KW-1185">Reference proteome</keyword>
<dbReference type="OrthoDB" id="350754at2"/>
<dbReference type="CDD" id="cd00367">
    <property type="entry name" value="PTS-HPr_like"/>
    <property type="match status" value="1"/>
</dbReference>
<evidence type="ECO:0000256" key="4">
    <source>
        <dbReference type="ARBA" id="ARBA00022683"/>
    </source>
</evidence>
<dbReference type="EMBL" id="CP001843">
    <property type="protein sequence ID" value="AEF84312.1"/>
    <property type="molecule type" value="Genomic_DNA"/>
</dbReference>
<dbReference type="SUPFAM" id="SSF55594">
    <property type="entry name" value="HPr-like"/>
    <property type="match status" value="1"/>
</dbReference>
<proteinExistence type="inferred from homology"/>
<protein>
    <submittedName>
        <fullName evidence="6">Phosphocarrier protein HPr</fullName>
    </submittedName>
</protein>
<feature type="domain" description="HPr" evidence="5">
    <location>
        <begin position="1"/>
        <end position="85"/>
    </location>
</feature>
<reference evidence="6 7" key="2">
    <citation type="journal article" date="2011" name="ISME J.">
        <title>RNA-seq reveals cooperative metabolic interactions between two termite-gut spirochete species in co-culture.</title>
        <authorList>
            <person name="Rosenthal A.Z."/>
            <person name="Matson E.G."/>
            <person name="Eldar A."/>
            <person name="Leadbetter J.R."/>
        </authorList>
    </citation>
    <scope>NUCLEOTIDE SEQUENCE [LARGE SCALE GENOMIC DNA]</scope>
    <source>
        <strain evidence="7">ATCC BAA-887 / DSM 12427 / ZAS-2</strain>
    </source>
</reference>
<dbReference type="STRING" id="545694.TREPR_2951"/>
<comment type="subcellular location">
    <subcellularLocation>
        <location evidence="1">Cytoplasm</location>
    </subcellularLocation>
</comment>
<dbReference type="InterPro" id="IPR000032">
    <property type="entry name" value="HPr-like"/>
</dbReference>
<name>F5YP52_TREPZ</name>
<dbReference type="InterPro" id="IPR050399">
    <property type="entry name" value="HPr"/>
</dbReference>
<dbReference type="GO" id="GO:0005737">
    <property type="term" value="C:cytoplasm"/>
    <property type="evidence" value="ECO:0007669"/>
    <property type="project" value="UniProtKB-SubCell"/>
</dbReference>
<dbReference type="Gene3D" id="3.30.1340.10">
    <property type="entry name" value="HPr-like"/>
    <property type="match status" value="1"/>
</dbReference>
<evidence type="ECO:0000256" key="1">
    <source>
        <dbReference type="ARBA" id="ARBA00004496"/>
    </source>
</evidence>
<dbReference type="eggNOG" id="COG1925">
    <property type="taxonomic scope" value="Bacteria"/>
</dbReference>